<evidence type="ECO:0000313" key="4">
    <source>
        <dbReference type="Proteomes" id="UP000594688"/>
    </source>
</evidence>
<evidence type="ECO:0000313" key="3">
    <source>
        <dbReference type="EMBL" id="QPJ62954.1"/>
    </source>
</evidence>
<dbReference type="Pfam" id="PF07238">
    <property type="entry name" value="PilZ"/>
    <property type="match status" value="1"/>
</dbReference>
<accession>A0A7T0BXV3</accession>
<dbReference type="GO" id="GO:0035438">
    <property type="term" value="F:cyclic-di-GMP binding"/>
    <property type="evidence" value="ECO:0007669"/>
    <property type="project" value="InterPro"/>
</dbReference>
<organism evidence="3 4">
    <name type="scientific">Candidatus Nitronauta litoralis</name>
    <dbReference type="NCBI Taxonomy" id="2705533"/>
    <lineage>
        <taxon>Bacteria</taxon>
        <taxon>Pseudomonadati</taxon>
        <taxon>Nitrospinota/Tectimicrobiota group</taxon>
        <taxon>Nitrospinota</taxon>
        <taxon>Nitrospinia</taxon>
        <taxon>Nitrospinales</taxon>
        <taxon>Nitrospinaceae</taxon>
        <taxon>Candidatus Nitronauta</taxon>
    </lineage>
</organism>
<dbReference type="EMBL" id="CP048685">
    <property type="protein sequence ID" value="QPJ62954.1"/>
    <property type="molecule type" value="Genomic_DNA"/>
</dbReference>
<proteinExistence type="predicted"/>
<dbReference type="Gene3D" id="2.40.10.220">
    <property type="entry name" value="predicted glycosyltransferase like domains"/>
    <property type="match status" value="1"/>
</dbReference>
<evidence type="ECO:0000259" key="2">
    <source>
        <dbReference type="Pfam" id="PF07238"/>
    </source>
</evidence>
<gene>
    <name evidence="3" type="ORF">G3M70_14155</name>
</gene>
<dbReference type="AlphaFoldDB" id="A0A7T0BXV3"/>
<feature type="domain" description="PilZ" evidence="2">
    <location>
        <begin position="8"/>
        <end position="104"/>
    </location>
</feature>
<dbReference type="Proteomes" id="UP000594688">
    <property type="component" value="Chromosome"/>
</dbReference>
<name>A0A7T0BXV3_9BACT</name>
<protein>
    <submittedName>
        <fullName evidence="3">PilZ domain-containing protein</fullName>
    </submittedName>
</protein>
<dbReference type="SUPFAM" id="SSF141371">
    <property type="entry name" value="PilZ domain-like"/>
    <property type="match status" value="1"/>
</dbReference>
<evidence type="ECO:0000256" key="1">
    <source>
        <dbReference type="SAM" id="MobiDB-lite"/>
    </source>
</evidence>
<reference evidence="3 4" key="1">
    <citation type="submission" date="2020-02" db="EMBL/GenBank/DDBJ databases">
        <title>Genomic and physiological characterization of two novel Nitrospinaceae genera.</title>
        <authorList>
            <person name="Mueller A.J."/>
            <person name="Jung M.-Y."/>
            <person name="Strachan C.R."/>
            <person name="Herbold C.W."/>
            <person name="Kirkegaard R.H."/>
            <person name="Daims H."/>
        </authorList>
    </citation>
    <scope>NUCLEOTIDE SEQUENCE [LARGE SCALE GENOMIC DNA]</scope>
    <source>
        <strain evidence="3">EB</strain>
    </source>
</reference>
<sequence>MSYEKSESRQFSRVSFRMAAELKVGDHEFNNVGIKDISMSGIFLESNFEIEKGGNCEINLKLEGVEPPIKIVLQGVIQRVEPDGVGVKFNQIPLESYEHLNHIVQFNSNNPSQSEDEIKKHVGLNPR</sequence>
<feature type="region of interest" description="Disordered" evidence="1">
    <location>
        <begin position="108"/>
        <end position="127"/>
    </location>
</feature>
<dbReference type="KEGG" id="nli:G3M70_14155"/>
<dbReference type="InterPro" id="IPR009875">
    <property type="entry name" value="PilZ_domain"/>
</dbReference>